<dbReference type="Proteomes" id="UP001597337">
    <property type="component" value="Unassembled WGS sequence"/>
</dbReference>
<dbReference type="InterPro" id="IPR036909">
    <property type="entry name" value="Cyt_c-like_dom_sf"/>
</dbReference>
<accession>A0ABW4Y3J1</accession>
<organism evidence="2 3">
    <name type="scientific">Thiorhodococcus fuscus</name>
    <dbReference type="NCBI Taxonomy" id="527200"/>
    <lineage>
        <taxon>Bacteria</taxon>
        <taxon>Pseudomonadati</taxon>
        <taxon>Pseudomonadota</taxon>
        <taxon>Gammaproteobacteria</taxon>
        <taxon>Chromatiales</taxon>
        <taxon>Chromatiaceae</taxon>
        <taxon>Thiorhodococcus</taxon>
    </lineage>
</organism>
<name>A0ABW4Y3J1_9GAMM</name>
<evidence type="ECO:0000313" key="2">
    <source>
        <dbReference type="EMBL" id="MFD2110670.1"/>
    </source>
</evidence>
<evidence type="ECO:0000256" key="1">
    <source>
        <dbReference type="SAM" id="SignalP"/>
    </source>
</evidence>
<reference evidence="3" key="1">
    <citation type="journal article" date="2019" name="Int. J. Syst. Evol. Microbiol.">
        <title>The Global Catalogue of Microorganisms (GCM) 10K type strain sequencing project: providing services to taxonomists for standard genome sequencing and annotation.</title>
        <authorList>
            <consortium name="The Broad Institute Genomics Platform"/>
            <consortium name="The Broad Institute Genome Sequencing Center for Infectious Disease"/>
            <person name="Wu L."/>
            <person name="Ma J."/>
        </authorList>
    </citation>
    <scope>NUCLEOTIDE SEQUENCE [LARGE SCALE GENOMIC DNA]</scope>
    <source>
        <strain evidence="3">KACC 12597</strain>
    </source>
</reference>
<keyword evidence="1" id="KW-0732">Signal</keyword>
<protein>
    <submittedName>
        <fullName evidence="2">Cytochrome c</fullName>
    </submittedName>
</protein>
<sequence>MTQRHHLRILACAGLLVCAVDASAEESAETLYKNNCLGCHGSEVYTRTDHKITSIEGLKTQVQRCELDLGLQWFDEDVDQVASYLNQQFYHFAH</sequence>
<feature type="chain" id="PRO_5047187541" evidence="1">
    <location>
        <begin position="25"/>
        <end position="94"/>
    </location>
</feature>
<feature type="signal peptide" evidence="1">
    <location>
        <begin position="1"/>
        <end position="24"/>
    </location>
</feature>
<dbReference type="EMBL" id="JBHUHX010000004">
    <property type="protein sequence ID" value="MFD2110670.1"/>
    <property type="molecule type" value="Genomic_DNA"/>
</dbReference>
<keyword evidence="3" id="KW-1185">Reference proteome</keyword>
<gene>
    <name evidence="2" type="ORF">ACFSJC_02300</name>
</gene>
<evidence type="ECO:0000313" key="3">
    <source>
        <dbReference type="Proteomes" id="UP001597337"/>
    </source>
</evidence>
<proteinExistence type="predicted"/>
<dbReference type="SUPFAM" id="SSF46626">
    <property type="entry name" value="Cytochrome c"/>
    <property type="match status" value="1"/>
</dbReference>
<dbReference type="Gene3D" id="1.10.760.10">
    <property type="entry name" value="Cytochrome c-like domain"/>
    <property type="match status" value="1"/>
</dbReference>
<comment type="caution">
    <text evidence="2">The sequence shown here is derived from an EMBL/GenBank/DDBJ whole genome shotgun (WGS) entry which is preliminary data.</text>
</comment>
<dbReference type="RefSeq" id="WP_386022609.1">
    <property type="nucleotide sequence ID" value="NZ_JBHUHX010000004.1"/>
</dbReference>